<organism evidence="1 2">
    <name type="scientific">Methanolobus zinderi</name>
    <dbReference type="NCBI Taxonomy" id="536044"/>
    <lineage>
        <taxon>Archaea</taxon>
        <taxon>Methanobacteriati</taxon>
        <taxon>Methanobacteriota</taxon>
        <taxon>Stenosarchaea group</taxon>
        <taxon>Methanomicrobia</taxon>
        <taxon>Methanosarcinales</taxon>
        <taxon>Methanosarcinaceae</taxon>
        <taxon>Methanolobus</taxon>
    </lineage>
</organism>
<dbReference type="KEGG" id="mzi:HWN40_01540"/>
<keyword evidence="2" id="KW-1185">Reference proteome</keyword>
<dbReference type="OrthoDB" id="120578at2157"/>
<gene>
    <name evidence="1" type="ORF">HWN40_01540</name>
</gene>
<dbReference type="PANTHER" id="PTHR37954">
    <property type="entry name" value="BLL4979 PROTEIN"/>
    <property type="match status" value="1"/>
</dbReference>
<dbReference type="Proteomes" id="UP000509594">
    <property type="component" value="Chromosome"/>
</dbReference>
<evidence type="ECO:0000313" key="2">
    <source>
        <dbReference type="Proteomes" id="UP000509594"/>
    </source>
</evidence>
<accession>A0A7D5EH17</accession>
<evidence type="ECO:0000313" key="1">
    <source>
        <dbReference type="EMBL" id="QLC51174.1"/>
    </source>
</evidence>
<dbReference type="InterPro" id="IPR003748">
    <property type="entry name" value="DUF169"/>
</dbReference>
<proteinExistence type="predicted"/>
<protein>
    <submittedName>
        <fullName evidence="1">DUF169 domain-containing protein</fullName>
    </submittedName>
</protein>
<dbReference type="EMBL" id="CP058215">
    <property type="protein sequence ID" value="QLC51174.1"/>
    <property type="molecule type" value="Genomic_DNA"/>
</dbReference>
<reference evidence="1 2" key="1">
    <citation type="submission" date="2020-06" db="EMBL/GenBank/DDBJ databases">
        <title>Methanolobus halotolerans sp. nov., isolated from a saline lake Tus in Siberia.</title>
        <authorList>
            <person name="Shen Y."/>
            <person name="Chen S.-C."/>
            <person name="Lai M.-C."/>
            <person name="Huang H.-H."/>
            <person name="Chiu H.-H."/>
            <person name="Tang S.-L."/>
            <person name="Rogozin D.Y."/>
            <person name="Degermendzhy A.G."/>
        </authorList>
    </citation>
    <scope>NUCLEOTIDE SEQUENCE [LARGE SCALE GENOMIC DNA]</scope>
    <source>
        <strain evidence="1 2">DSM 21339</strain>
    </source>
</reference>
<name>A0A7D5EH17_9EURY</name>
<dbReference type="AlphaFoldDB" id="A0A7D5EH17"/>
<dbReference type="Pfam" id="PF02596">
    <property type="entry name" value="DUF169"/>
    <property type="match status" value="1"/>
</dbReference>
<dbReference type="PANTHER" id="PTHR37954:SF3">
    <property type="entry name" value="DUF169 DOMAIN-CONTAINING PROTEIN"/>
    <property type="match status" value="1"/>
</dbReference>
<sequence>MDEGGPVCITFENEKGDSSDQLYCELVHKARYGESFHMKDQRCSAGDYVLGRTSKSPADYYLRSGRYRDQETAGKAVESLPSIRKNYRSIRIEPLSSSESIPDVLVLYLRPEKAMRIIQAYAYHFGRAPDISSIGAASICGDCTTRPLTEGLGLSFGCKGSRKHSHYRDTEIPLGISGKIIEKIEEGLEKSPETFD</sequence>